<feature type="compositionally biased region" description="Basic residues" evidence="1">
    <location>
        <begin position="124"/>
        <end position="144"/>
    </location>
</feature>
<dbReference type="EMBL" id="AP014959">
    <property type="protein sequence ID" value="BAS83960.1"/>
    <property type="molecule type" value="Genomic_DNA"/>
</dbReference>
<proteinExistence type="predicted"/>
<evidence type="ECO:0000313" key="3">
    <source>
        <dbReference type="Proteomes" id="UP000059680"/>
    </source>
</evidence>
<keyword evidence="3" id="KW-1185">Reference proteome</keyword>
<gene>
    <name evidence="2" type="ordered locus">Os03g0323200</name>
    <name evidence="2" type="ORF">OSNPB_030323200</name>
</gene>
<dbReference type="AlphaFoldDB" id="A0A0P0VWS7"/>
<name>A0A0P0VWS7_ORYSJ</name>
<organism evidence="2 3">
    <name type="scientific">Oryza sativa subsp. japonica</name>
    <name type="common">Rice</name>
    <dbReference type="NCBI Taxonomy" id="39947"/>
    <lineage>
        <taxon>Eukaryota</taxon>
        <taxon>Viridiplantae</taxon>
        <taxon>Streptophyta</taxon>
        <taxon>Embryophyta</taxon>
        <taxon>Tracheophyta</taxon>
        <taxon>Spermatophyta</taxon>
        <taxon>Magnoliopsida</taxon>
        <taxon>Liliopsida</taxon>
        <taxon>Poales</taxon>
        <taxon>Poaceae</taxon>
        <taxon>BOP clade</taxon>
        <taxon>Oryzoideae</taxon>
        <taxon>Oryzeae</taxon>
        <taxon>Oryzinae</taxon>
        <taxon>Oryza</taxon>
        <taxon>Oryza sativa</taxon>
    </lineage>
</organism>
<feature type="compositionally biased region" description="Basic and acidic residues" evidence="1">
    <location>
        <begin position="70"/>
        <end position="81"/>
    </location>
</feature>
<feature type="compositionally biased region" description="Basic residues" evidence="1">
    <location>
        <begin position="82"/>
        <end position="93"/>
    </location>
</feature>
<accession>A0A0P0VWS7</accession>
<feature type="compositionally biased region" description="Basic and acidic residues" evidence="1">
    <location>
        <begin position="154"/>
        <end position="163"/>
    </location>
</feature>
<sequence length="200" mass="21824">MSSLVSTPFTTATGVQKKLGAPVPLHSFLLPRRWYLAPAGAHHVRRRQGVPQLVRHPPRHQRQAQGPQRAGDRPRFAEEPHCHRRRRSLRRRDHGAGGQGCQGHTDLRRRAGLLGTHAAVPRRPDHRKAVRERGGVAHRVRARRRASEAGPSQGDRRAAEARRAVHRGTAARVPDDRGVAEQHIGPAPDSGGAAGCAPGA</sequence>
<evidence type="ECO:0000256" key="1">
    <source>
        <dbReference type="SAM" id="MobiDB-lite"/>
    </source>
</evidence>
<evidence type="ECO:0000313" key="2">
    <source>
        <dbReference type="EMBL" id="BAS83960.1"/>
    </source>
</evidence>
<protein>
    <submittedName>
        <fullName evidence="2">Os03g0323200 protein</fullName>
    </submittedName>
</protein>
<dbReference type="Gramene" id="Os03t0323200-01">
    <property type="protein sequence ID" value="Os03t0323200-01"/>
    <property type="gene ID" value="Os03g0323200"/>
</dbReference>
<dbReference type="Proteomes" id="UP000059680">
    <property type="component" value="Chromosome 3"/>
</dbReference>
<reference evidence="3" key="1">
    <citation type="journal article" date="2005" name="Nature">
        <title>The map-based sequence of the rice genome.</title>
        <authorList>
            <consortium name="International rice genome sequencing project (IRGSP)"/>
            <person name="Matsumoto T."/>
            <person name="Wu J."/>
            <person name="Kanamori H."/>
            <person name="Katayose Y."/>
            <person name="Fujisawa M."/>
            <person name="Namiki N."/>
            <person name="Mizuno H."/>
            <person name="Yamamoto K."/>
            <person name="Antonio B.A."/>
            <person name="Baba T."/>
            <person name="Sakata K."/>
            <person name="Nagamura Y."/>
            <person name="Aoki H."/>
            <person name="Arikawa K."/>
            <person name="Arita K."/>
            <person name="Bito T."/>
            <person name="Chiden Y."/>
            <person name="Fujitsuka N."/>
            <person name="Fukunaka R."/>
            <person name="Hamada M."/>
            <person name="Harada C."/>
            <person name="Hayashi A."/>
            <person name="Hijishita S."/>
            <person name="Honda M."/>
            <person name="Hosokawa S."/>
            <person name="Ichikawa Y."/>
            <person name="Idonuma A."/>
            <person name="Iijima M."/>
            <person name="Ikeda M."/>
            <person name="Ikeno M."/>
            <person name="Ito K."/>
            <person name="Ito S."/>
            <person name="Ito T."/>
            <person name="Ito Y."/>
            <person name="Ito Y."/>
            <person name="Iwabuchi A."/>
            <person name="Kamiya K."/>
            <person name="Karasawa W."/>
            <person name="Kurita K."/>
            <person name="Katagiri S."/>
            <person name="Kikuta A."/>
            <person name="Kobayashi H."/>
            <person name="Kobayashi N."/>
            <person name="Machita K."/>
            <person name="Maehara T."/>
            <person name="Masukawa M."/>
            <person name="Mizubayashi T."/>
            <person name="Mukai Y."/>
            <person name="Nagasaki H."/>
            <person name="Nagata Y."/>
            <person name="Naito S."/>
            <person name="Nakashima M."/>
            <person name="Nakama Y."/>
            <person name="Nakamichi Y."/>
            <person name="Nakamura M."/>
            <person name="Meguro A."/>
            <person name="Negishi M."/>
            <person name="Ohta I."/>
            <person name="Ohta T."/>
            <person name="Okamoto M."/>
            <person name="Ono N."/>
            <person name="Saji S."/>
            <person name="Sakaguchi M."/>
            <person name="Sakai K."/>
            <person name="Shibata M."/>
            <person name="Shimokawa T."/>
            <person name="Song J."/>
            <person name="Takazaki Y."/>
            <person name="Terasawa K."/>
            <person name="Tsugane M."/>
            <person name="Tsuji K."/>
            <person name="Ueda S."/>
            <person name="Waki K."/>
            <person name="Yamagata H."/>
            <person name="Yamamoto M."/>
            <person name="Yamamoto S."/>
            <person name="Yamane H."/>
            <person name="Yoshiki S."/>
            <person name="Yoshihara R."/>
            <person name="Yukawa K."/>
            <person name="Zhong H."/>
            <person name="Yano M."/>
            <person name="Yuan Q."/>
            <person name="Ouyang S."/>
            <person name="Liu J."/>
            <person name="Jones K.M."/>
            <person name="Gansberger K."/>
            <person name="Moffat K."/>
            <person name="Hill J."/>
            <person name="Bera J."/>
            <person name="Fadrosh D."/>
            <person name="Jin S."/>
            <person name="Johri S."/>
            <person name="Kim M."/>
            <person name="Overton L."/>
            <person name="Reardon M."/>
            <person name="Tsitrin T."/>
            <person name="Vuong H."/>
            <person name="Weaver B."/>
            <person name="Ciecko A."/>
            <person name="Tallon L."/>
            <person name="Jackson J."/>
            <person name="Pai G."/>
            <person name="Aken S.V."/>
            <person name="Utterback T."/>
            <person name="Reidmuller S."/>
            <person name="Feldblyum T."/>
            <person name="Hsiao J."/>
            <person name="Zismann V."/>
            <person name="Iobst S."/>
            <person name="de Vazeille A.R."/>
            <person name="Buell C.R."/>
            <person name="Ying K."/>
            <person name="Li Y."/>
            <person name="Lu T."/>
            <person name="Huang Y."/>
            <person name="Zhao Q."/>
            <person name="Feng Q."/>
            <person name="Zhang L."/>
            <person name="Zhu J."/>
            <person name="Weng Q."/>
            <person name="Mu J."/>
            <person name="Lu Y."/>
            <person name="Fan D."/>
            <person name="Liu Y."/>
            <person name="Guan J."/>
            <person name="Zhang Y."/>
            <person name="Yu S."/>
            <person name="Liu X."/>
            <person name="Zhang Y."/>
            <person name="Hong G."/>
            <person name="Han B."/>
            <person name="Choisne N."/>
            <person name="Demange N."/>
            <person name="Orjeda G."/>
            <person name="Samain S."/>
            <person name="Cattolico L."/>
            <person name="Pelletier E."/>
            <person name="Couloux A."/>
            <person name="Segurens B."/>
            <person name="Wincker P."/>
            <person name="D'Hont A."/>
            <person name="Scarpelli C."/>
            <person name="Weissenbach J."/>
            <person name="Salanoubat M."/>
            <person name="Quetier F."/>
            <person name="Yu Y."/>
            <person name="Kim H.R."/>
            <person name="Rambo T."/>
            <person name="Currie J."/>
            <person name="Collura K."/>
            <person name="Luo M."/>
            <person name="Yang T."/>
            <person name="Ammiraju J.S.S."/>
            <person name="Engler F."/>
            <person name="Soderlund C."/>
            <person name="Wing R.A."/>
            <person name="Palmer L.E."/>
            <person name="de la Bastide M."/>
            <person name="Spiegel L."/>
            <person name="Nascimento L."/>
            <person name="Zutavern T."/>
            <person name="O'Shaughnessy A."/>
            <person name="Dike S."/>
            <person name="Dedhia N."/>
            <person name="Preston R."/>
            <person name="Balija V."/>
            <person name="McCombie W.R."/>
            <person name="Chow T."/>
            <person name="Chen H."/>
            <person name="Chung M."/>
            <person name="Chen C."/>
            <person name="Shaw J."/>
            <person name="Wu H."/>
            <person name="Hsiao K."/>
            <person name="Chao Y."/>
            <person name="Chu M."/>
            <person name="Cheng C."/>
            <person name="Hour A."/>
            <person name="Lee P."/>
            <person name="Lin S."/>
            <person name="Lin Y."/>
            <person name="Liou J."/>
            <person name="Liu S."/>
            <person name="Hsing Y."/>
            <person name="Raghuvanshi S."/>
            <person name="Mohanty A."/>
            <person name="Bharti A.K."/>
            <person name="Gaur A."/>
            <person name="Gupta V."/>
            <person name="Kumar D."/>
            <person name="Ravi V."/>
            <person name="Vij S."/>
            <person name="Kapur A."/>
            <person name="Khurana P."/>
            <person name="Khurana P."/>
            <person name="Khurana J.P."/>
            <person name="Tyagi A.K."/>
            <person name="Gaikwad K."/>
            <person name="Singh A."/>
            <person name="Dalal V."/>
            <person name="Srivastava S."/>
            <person name="Dixit A."/>
            <person name="Pal A.K."/>
            <person name="Ghazi I.A."/>
            <person name="Yadav M."/>
            <person name="Pandit A."/>
            <person name="Bhargava A."/>
            <person name="Sureshbabu K."/>
            <person name="Batra K."/>
            <person name="Sharma T.R."/>
            <person name="Mohapatra T."/>
            <person name="Singh N.K."/>
            <person name="Messing J."/>
            <person name="Nelson A.B."/>
            <person name="Fuks G."/>
            <person name="Kavchok S."/>
            <person name="Keizer G."/>
            <person name="Linton E."/>
            <person name="Llaca V."/>
            <person name="Song R."/>
            <person name="Tanyolac B."/>
            <person name="Young S."/>
            <person name="Ho-Il K."/>
            <person name="Hahn J.H."/>
            <person name="Sangsakoo G."/>
            <person name="Vanavichit A."/>
            <person name="de Mattos Luiz.A.T."/>
            <person name="Zimmer P.D."/>
            <person name="Malone G."/>
            <person name="Dellagostin O."/>
            <person name="de Oliveira A.C."/>
            <person name="Bevan M."/>
            <person name="Bancroft I."/>
            <person name="Minx P."/>
            <person name="Cordum H."/>
            <person name="Wilson R."/>
            <person name="Cheng Z."/>
            <person name="Jin W."/>
            <person name="Jiang J."/>
            <person name="Leong S.A."/>
            <person name="Iwama H."/>
            <person name="Gojobori T."/>
            <person name="Itoh T."/>
            <person name="Niimura Y."/>
            <person name="Fujii Y."/>
            <person name="Habara T."/>
            <person name="Sakai H."/>
            <person name="Sato Y."/>
            <person name="Wilson G."/>
            <person name="Kumar K."/>
            <person name="McCouch S."/>
            <person name="Juretic N."/>
            <person name="Hoen D."/>
            <person name="Wright S."/>
            <person name="Bruskiewich R."/>
            <person name="Bureau T."/>
            <person name="Miyao A."/>
            <person name="Hirochika H."/>
            <person name="Nishikawa T."/>
            <person name="Kadowaki K."/>
            <person name="Sugiura M."/>
            <person name="Burr B."/>
            <person name="Sasaki T."/>
        </authorList>
    </citation>
    <scope>NUCLEOTIDE SEQUENCE [LARGE SCALE GENOMIC DNA]</scope>
    <source>
        <strain evidence="3">cv. Nipponbare</strain>
    </source>
</reference>
<dbReference type="ExpressionAtlas" id="A0A0P0VWS7">
    <property type="expression patterns" value="baseline and differential"/>
</dbReference>
<reference evidence="2 3" key="3">
    <citation type="journal article" date="2013" name="Rice">
        <title>Improvement of the Oryza sativa Nipponbare reference genome using next generation sequence and optical map data.</title>
        <authorList>
            <person name="Kawahara Y."/>
            <person name="de la Bastide M."/>
            <person name="Hamilton J.P."/>
            <person name="Kanamori H."/>
            <person name="McCombie W.R."/>
            <person name="Ouyang S."/>
            <person name="Schwartz D.C."/>
            <person name="Tanaka T."/>
            <person name="Wu J."/>
            <person name="Zhou S."/>
            <person name="Childs K.L."/>
            <person name="Davidson R.M."/>
            <person name="Lin H."/>
            <person name="Quesada-Ocampo L."/>
            <person name="Vaillancourt B."/>
            <person name="Sakai H."/>
            <person name="Lee S.S."/>
            <person name="Kim J."/>
            <person name="Numa H."/>
            <person name="Itoh T."/>
            <person name="Buell C.R."/>
            <person name="Matsumoto T."/>
        </authorList>
    </citation>
    <scope>NUCLEOTIDE SEQUENCE [LARGE SCALE GENOMIC DNA]</scope>
    <source>
        <strain evidence="3">cv. Nipponbare</strain>
    </source>
</reference>
<feature type="region of interest" description="Disordered" evidence="1">
    <location>
        <begin position="51"/>
        <end position="200"/>
    </location>
</feature>
<reference evidence="2 3" key="2">
    <citation type="journal article" date="2013" name="Plant Cell Physiol.">
        <title>Rice Annotation Project Database (RAP-DB): an integrative and interactive database for rice genomics.</title>
        <authorList>
            <person name="Sakai H."/>
            <person name="Lee S.S."/>
            <person name="Tanaka T."/>
            <person name="Numa H."/>
            <person name="Kim J."/>
            <person name="Kawahara Y."/>
            <person name="Wakimoto H."/>
            <person name="Yang C.C."/>
            <person name="Iwamoto M."/>
            <person name="Abe T."/>
            <person name="Yamada Y."/>
            <person name="Muto A."/>
            <person name="Inokuchi H."/>
            <person name="Ikemura T."/>
            <person name="Matsumoto T."/>
            <person name="Sasaki T."/>
            <person name="Itoh T."/>
        </authorList>
    </citation>
    <scope>NUCLEOTIDE SEQUENCE [LARGE SCALE GENOMIC DNA]</scope>
    <source>
        <strain evidence="3">cv. Nipponbare</strain>
    </source>
</reference>